<reference evidence="1 2" key="1">
    <citation type="submission" date="2024-05" db="EMBL/GenBank/DDBJ databases">
        <title>A high-quality chromosomal-level genome assembly of Topmouth culter (Culter alburnus).</title>
        <authorList>
            <person name="Zhao H."/>
        </authorList>
    </citation>
    <scope>NUCLEOTIDE SEQUENCE [LARGE SCALE GENOMIC DNA]</scope>
    <source>
        <strain evidence="1">CATC2023</strain>
        <tissue evidence="1">Muscle</tissue>
    </source>
</reference>
<evidence type="ECO:0000313" key="1">
    <source>
        <dbReference type="EMBL" id="KAK9979042.1"/>
    </source>
</evidence>
<keyword evidence="2" id="KW-1185">Reference proteome</keyword>
<dbReference type="AlphaFoldDB" id="A0AAW2B1W7"/>
<sequence length="98" mass="11317">MLGNSRKAFVEQRSDEVYNRFPGEGHRRIGCTQRMWRSREVWEKSPADEEGEKSAPLHSVGFLLLSAQTPTCLSQLQRLKERISLFTPPFSLSPLQRQ</sequence>
<proteinExistence type="predicted"/>
<gene>
    <name evidence="1" type="ORF">ABG768_012489</name>
</gene>
<accession>A0AAW2B1W7</accession>
<name>A0AAW2B1W7_CULAL</name>
<evidence type="ECO:0000313" key="2">
    <source>
        <dbReference type="Proteomes" id="UP001479290"/>
    </source>
</evidence>
<comment type="caution">
    <text evidence="1">The sequence shown here is derived from an EMBL/GenBank/DDBJ whole genome shotgun (WGS) entry which is preliminary data.</text>
</comment>
<protein>
    <submittedName>
        <fullName evidence="1">Uncharacterized protein</fullName>
    </submittedName>
</protein>
<dbReference type="Proteomes" id="UP001479290">
    <property type="component" value="Unassembled WGS sequence"/>
</dbReference>
<dbReference type="EMBL" id="JAWDJR010000002">
    <property type="protein sequence ID" value="KAK9979042.1"/>
    <property type="molecule type" value="Genomic_DNA"/>
</dbReference>
<organism evidence="1 2">
    <name type="scientific">Culter alburnus</name>
    <name type="common">Topmouth culter</name>
    <dbReference type="NCBI Taxonomy" id="194366"/>
    <lineage>
        <taxon>Eukaryota</taxon>
        <taxon>Metazoa</taxon>
        <taxon>Chordata</taxon>
        <taxon>Craniata</taxon>
        <taxon>Vertebrata</taxon>
        <taxon>Euteleostomi</taxon>
        <taxon>Actinopterygii</taxon>
        <taxon>Neopterygii</taxon>
        <taxon>Teleostei</taxon>
        <taxon>Ostariophysi</taxon>
        <taxon>Cypriniformes</taxon>
        <taxon>Xenocyprididae</taxon>
        <taxon>Xenocypridinae</taxon>
        <taxon>Culter</taxon>
    </lineage>
</organism>